<evidence type="ECO:0000256" key="1">
    <source>
        <dbReference type="SAM" id="MobiDB-lite"/>
    </source>
</evidence>
<accession>A0A2H3BQ45</accession>
<dbReference type="Proteomes" id="UP000218334">
    <property type="component" value="Unassembled WGS sequence"/>
</dbReference>
<evidence type="ECO:0000313" key="2">
    <source>
        <dbReference type="EMBL" id="PBK65983.1"/>
    </source>
</evidence>
<reference evidence="3" key="1">
    <citation type="journal article" date="2017" name="Nat. Ecol. Evol.">
        <title>Genome expansion and lineage-specific genetic innovations in the forest pathogenic fungi Armillaria.</title>
        <authorList>
            <person name="Sipos G."/>
            <person name="Prasanna A.N."/>
            <person name="Walter M.C."/>
            <person name="O'Connor E."/>
            <person name="Balint B."/>
            <person name="Krizsan K."/>
            <person name="Kiss B."/>
            <person name="Hess J."/>
            <person name="Varga T."/>
            <person name="Slot J."/>
            <person name="Riley R."/>
            <person name="Boka B."/>
            <person name="Rigling D."/>
            <person name="Barry K."/>
            <person name="Lee J."/>
            <person name="Mihaltcheva S."/>
            <person name="LaButti K."/>
            <person name="Lipzen A."/>
            <person name="Waldron R."/>
            <person name="Moloney N.M."/>
            <person name="Sperisen C."/>
            <person name="Kredics L."/>
            <person name="Vagvoelgyi C."/>
            <person name="Patrignani A."/>
            <person name="Fitzpatrick D."/>
            <person name="Nagy I."/>
            <person name="Doyle S."/>
            <person name="Anderson J.B."/>
            <person name="Grigoriev I.V."/>
            <person name="Gueldener U."/>
            <person name="Muensterkoetter M."/>
            <person name="Nagy L.G."/>
        </authorList>
    </citation>
    <scope>NUCLEOTIDE SEQUENCE [LARGE SCALE GENOMIC DNA]</scope>
    <source>
        <strain evidence="3">28-4</strain>
    </source>
</reference>
<dbReference type="AlphaFoldDB" id="A0A2H3BQ45"/>
<sequence length="130" mass="14156">MSKRMSKDEIVCRAREEMGYRGTELVGYPSAVDVPSEAPQRAATAGRTPPSPGFLIQPGIEEGLVTPSAKQSFSDDQLHAPEPVGRDAPLIGPQIPTRQRSRCVNDVLVMCALNDVSFWPVHRGDLEQVS</sequence>
<feature type="region of interest" description="Disordered" evidence="1">
    <location>
        <begin position="31"/>
        <end position="96"/>
    </location>
</feature>
<name>A0A2H3BQ45_9AGAR</name>
<proteinExistence type="predicted"/>
<keyword evidence="3" id="KW-1185">Reference proteome</keyword>
<gene>
    <name evidence="2" type="ORF">ARMSODRAFT_383303</name>
</gene>
<protein>
    <submittedName>
        <fullName evidence="2">Uncharacterized protein</fullName>
    </submittedName>
</protein>
<organism evidence="2 3">
    <name type="scientific">Armillaria solidipes</name>
    <dbReference type="NCBI Taxonomy" id="1076256"/>
    <lineage>
        <taxon>Eukaryota</taxon>
        <taxon>Fungi</taxon>
        <taxon>Dikarya</taxon>
        <taxon>Basidiomycota</taxon>
        <taxon>Agaricomycotina</taxon>
        <taxon>Agaricomycetes</taxon>
        <taxon>Agaricomycetidae</taxon>
        <taxon>Agaricales</taxon>
        <taxon>Marasmiineae</taxon>
        <taxon>Physalacriaceae</taxon>
        <taxon>Armillaria</taxon>
    </lineage>
</organism>
<dbReference type="EMBL" id="KZ293443">
    <property type="protein sequence ID" value="PBK65983.1"/>
    <property type="molecule type" value="Genomic_DNA"/>
</dbReference>
<evidence type="ECO:0000313" key="3">
    <source>
        <dbReference type="Proteomes" id="UP000218334"/>
    </source>
</evidence>